<keyword evidence="2 6" id="KW-0805">Transcription regulation</keyword>
<evidence type="ECO:0000256" key="5">
    <source>
        <dbReference type="ARBA" id="ARBA00023163"/>
    </source>
</evidence>
<dbReference type="GO" id="GO:0016987">
    <property type="term" value="F:sigma factor activity"/>
    <property type="evidence" value="ECO:0007669"/>
    <property type="project" value="UniProtKB-KW"/>
</dbReference>
<dbReference type="PRINTS" id="PR00046">
    <property type="entry name" value="SIGMA70FCT"/>
</dbReference>
<evidence type="ECO:0000256" key="6">
    <source>
        <dbReference type="RuleBase" id="RU362124"/>
    </source>
</evidence>
<evidence type="ECO:0000313" key="9">
    <source>
        <dbReference type="EMBL" id="SEH13973.1"/>
    </source>
</evidence>
<dbReference type="Pfam" id="PF04539">
    <property type="entry name" value="Sigma70_r3"/>
    <property type="match status" value="1"/>
</dbReference>
<evidence type="ECO:0000256" key="3">
    <source>
        <dbReference type="ARBA" id="ARBA00023082"/>
    </source>
</evidence>
<dbReference type="Pfam" id="PF04542">
    <property type="entry name" value="Sigma70_r2"/>
    <property type="match status" value="1"/>
</dbReference>
<dbReference type="GO" id="GO:0006352">
    <property type="term" value="P:DNA-templated transcription initiation"/>
    <property type="evidence" value="ECO:0007669"/>
    <property type="project" value="InterPro"/>
</dbReference>
<dbReference type="Pfam" id="PF00140">
    <property type="entry name" value="Sigma70_r1_2"/>
    <property type="match status" value="1"/>
</dbReference>
<keyword evidence="10" id="KW-1185">Reference proteome</keyword>
<dbReference type="Gene3D" id="1.10.10.10">
    <property type="entry name" value="Winged helix-like DNA-binding domain superfamily/Winged helix DNA-binding domain"/>
    <property type="match status" value="2"/>
</dbReference>
<feature type="domain" description="RNA polymerase sigma-70" evidence="8">
    <location>
        <begin position="319"/>
        <end position="345"/>
    </location>
</feature>
<dbReference type="RefSeq" id="WP_093117698.1">
    <property type="nucleotide sequence ID" value="NZ_FNWJ01000002.1"/>
</dbReference>
<dbReference type="Pfam" id="PF04545">
    <property type="entry name" value="Sigma70_r4"/>
    <property type="match status" value="1"/>
</dbReference>
<dbReference type="Gene3D" id="1.10.601.10">
    <property type="entry name" value="RNA Polymerase Primary Sigma Factor"/>
    <property type="match status" value="2"/>
</dbReference>
<dbReference type="PROSITE" id="PS00715">
    <property type="entry name" value="SIGMA70_1"/>
    <property type="match status" value="1"/>
</dbReference>
<proteinExistence type="inferred from homology"/>
<evidence type="ECO:0000259" key="7">
    <source>
        <dbReference type="PROSITE" id="PS00715"/>
    </source>
</evidence>
<keyword evidence="3 6" id="KW-0731">Sigma factor</keyword>
<dbReference type="InterPro" id="IPR007624">
    <property type="entry name" value="RNA_pol_sigma70_r3"/>
</dbReference>
<evidence type="ECO:0000259" key="8">
    <source>
        <dbReference type="PROSITE" id="PS00716"/>
    </source>
</evidence>
<comment type="function">
    <text evidence="6">Sigma factors are initiation factors that promote the attachment of RNA polymerase to specific initiation sites and are then released.</text>
</comment>
<dbReference type="SUPFAM" id="SSF88659">
    <property type="entry name" value="Sigma3 and sigma4 domains of RNA polymerase sigma factors"/>
    <property type="match status" value="2"/>
</dbReference>
<comment type="similarity">
    <text evidence="1 6">Belongs to the sigma-70 factor family.</text>
</comment>
<feature type="domain" description="RNA polymerase sigma-70" evidence="7">
    <location>
        <begin position="149"/>
        <end position="162"/>
    </location>
</feature>
<keyword evidence="5 6" id="KW-0804">Transcription</keyword>
<gene>
    <name evidence="9" type="ORF">SAMN02745716_1432</name>
</gene>
<dbReference type="InterPro" id="IPR013324">
    <property type="entry name" value="RNA_pol_sigma_r3/r4-like"/>
</dbReference>
<dbReference type="InterPro" id="IPR009042">
    <property type="entry name" value="RNA_pol_sigma70_r1_2"/>
</dbReference>
<dbReference type="AlphaFoldDB" id="A0A1H6FVE0"/>
<dbReference type="SUPFAM" id="SSF88946">
    <property type="entry name" value="Sigma2 domain of RNA polymerase sigma factors"/>
    <property type="match status" value="1"/>
</dbReference>
<dbReference type="EMBL" id="FNWJ01000002">
    <property type="protein sequence ID" value="SEH13973.1"/>
    <property type="molecule type" value="Genomic_DNA"/>
</dbReference>
<dbReference type="STRING" id="29539.SAMN02745716_1432"/>
<reference evidence="10" key="1">
    <citation type="submission" date="2016-10" db="EMBL/GenBank/DDBJ databases">
        <authorList>
            <person name="Varghese N."/>
            <person name="Submissions S."/>
        </authorList>
    </citation>
    <scope>NUCLEOTIDE SEQUENCE [LARGE SCALE GENOMIC DNA]</scope>
    <source>
        <strain evidence="10">ATCC 35263</strain>
    </source>
</reference>
<evidence type="ECO:0000256" key="1">
    <source>
        <dbReference type="ARBA" id="ARBA00007788"/>
    </source>
</evidence>
<dbReference type="InterPro" id="IPR007627">
    <property type="entry name" value="RNA_pol_sigma70_r2"/>
</dbReference>
<dbReference type="CDD" id="cd06171">
    <property type="entry name" value="Sigma70_r4"/>
    <property type="match status" value="1"/>
</dbReference>
<dbReference type="InterPro" id="IPR000943">
    <property type="entry name" value="RNA_pol_sigma70"/>
</dbReference>
<protein>
    <recommendedName>
        <fullName evidence="6">RNA polymerase sigma factor</fullName>
    </recommendedName>
</protein>
<evidence type="ECO:0000313" key="10">
    <source>
        <dbReference type="Proteomes" id="UP000222056"/>
    </source>
</evidence>
<dbReference type="Proteomes" id="UP000222056">
    <property type="component" value="Unassembled WGS sequence"/>
</dbReference>
<dbReference type="InterPro" id="IPR014284">
    <property type="entry name" value="RNA_pol_sigma-70_dom"/>
</dbReference>
<accession>A0A1H6FVE0</accession>
<dbReference type="NCBIfam" id="TIGR02937">
    <property type="entry name" value="sigma70-ECF"/>
    <property type="match status" value="1"/>
</dbReference>
<name>A0A1H6FVE0_THEAL</name>
<keyword evidence="4 6" id="KW-0238">DNA-binding</keyword>
<dbReference type="InterPro" id="IPR007630">
    <property type="entry name" value="RNA_pol_sigma70_r4"/>
</dbReference>
<dbReference type="InterPro" id="IPR013325">
    <property type="entry name" value="RNA_pol_sigma_r2"/>
</dbReference>
<evidence type="ECO:0000256" key="4">
    <source>
        <dbReference type="ARBA" id="ARBA00023125"/>
    </source>
</evidence>
<dbReference type="PANTHER" id="PTHR30603:SF60">
    <property type="entry name" value="RNA POLYMERASE SIGMA FACTOR RPOD"/>
    <property type="match status" value="1"/>
</dbReference>
<dbReference type="PROSITE" id="PS00716">
    <property type="entry name" value="SIGMA70_2"/>
    <property type="match status" value="1"/>
</dbReference>
<dbReference type="PANTHER" id="PTHR30603">
    <property type="entry name" value="RNA POLYMERASE SIGMA FACTOR RPO"/>
    <property type="match status" value="1"/>
</dbReference>
<dbReference type="FunFam" id="1.10.601.10:FF:000001">
    <property type="entry name" value="RNA polymerase sigma factor SigA"/>
    <property type="match status" value="1"/>
</dbReference>
<sequence>MSAPRLHVSDEERVFPGLRRAEVGGAGGDLDHLEDVAALAGEDPFGEFEGGGDPYETAEVHASEAANDAATGAAGPVVPLPSEGSIDSLQQFLDEIAKTPLLTAEQEVALAKRIERGDLAAKDHMIRANIRLVVSIAKRHRNQGLPFLDLIQEGCIGLVRAVEKFDWRRGYKFSTYATWWIRQAIARAIADKGRTIRIPIHVDNVLKRLDGARRKLEASGEREPTIEELAAEAGIEVAEAELLLRASQPLVSLDKPVGDDGDSAEFGELIADEHAISPLEAAATEFTRERVARLLENLSYRERRVIELRFGIGGQEPRTVEQVARTLRMPRERVRRLEEQTLRKLSSLAEAQALRDAA</sequence>
<dbReference type="InterPro" id="IPR050239">
    <property type="entry name" value="Sigma-70_RNA_pol_init_factors"/>
</dbReference>
<evidence type="ECO:0000256" key="2">
    <source>
        <dbReference type="ARBA" id="ARBA00023015"/>
    </source>
</evidence>
<dbReference type="GO" id="GO:0003677">
    <property type="term" value="F:DNA binding"/>
    <property type="evidence" value="ECO:0007669"/>
    <property type="project" value="UniProtKB-KW"/>
</dbReference>
<organism evidence="9 10">
    <name type="scientific">Thermoleophilum album</name>
    <dbReference type="NCBI Taxonomy" id="29539"/>
    <lineage>
        <taxon>Bacteria</taxon>
        <taxon>Bacillati</taxon>
        <taxon>Actinomycetota</taxon>
        <taxon>Thermoleophilia</taxon>
        <taxon>Thermoleophilales</taxon>
        <taxon>Thermoleophilaceae</taxon>
        <taxon>Thermoleophilum</taxon>
    </lineage>
</organism>
<dbReference type="InterPro" id="IPR036388">
    <property type="entry name" value="WH-like_DNA-bd_sf"/>
</dbReference>